<dbReference type="AlphaFoldDB" id="A0A7M7N5K6"/>
<dbReference type="EnsemblMetazoa" id="XM_030974998">
    <property type="protein sequence ID" value="XP_030830858"/>
    <property type="gene ID" value="LOC579149"/>
</dbReference>
<keyword evidence="14" id="KW-1185">Reference proteome</keyword>
<sequence>MACSGVDCPVEASDYSPSTPVEGATTEPWLPTPGNNSGNITDTSDDRNANLAKWEIFVSSLILVIALFGNSIVVHSLWRRRKKLSRMHFFILHLCVADLLTCLLSIFTQLVWDITYLFYAPDAVCRIVKYGQVFPMYLSTYILVMTAIDRYIAICHPLLGLRGDYTKRMRIMIAIAYGLSFLYAIPQMIIFKNVAVEGGYQCWAVMKFTSWSPRAYITFFVMAVYIIPSSILGITYGLVCYTVWRNMGKTPDSDRKKVKNGGHHSSSVATTNVDDDDGDADGVEVKVSKPTSEREDPLCRKHGSAARVSRAKVKTIKMTLTIVTVYVACWTPFSLAQLWNVWHPSSAPFHGDAFTIIMLLANLNSCTNPLIYLAFSGNVKRETLETFGCFKFVRATSGRFNKSKYANDRTHMDDNSSRYASSTSHVGSKTLYSSLDTSGREGPIAGYACNFGSSAAHTRDI</sequence>
<dbReference type="PANTHER" id="PTHR24241">
    <property type="entry name" value="NEUROPEPTIDE RECEPTOR-RELATED G-PROTEIN COUPLED RECEPTOR"/>
    <property type="match status" value="1"/>
</dbReference>
<dbReference type="PRINTS" id="PR00896">
    <property type="entry name" value="VASOPRESSINR"/>
</dbReference>
<keyword evidence="6 10" id="KW-0472">Membrane</keyword>
<reference evidence="14" key="1">
    <citation type="submission" date="2015-02" db="EMBL/GenBank/DDBJ databases">
        <title>Genome sequencing for Strongylocentrotus purpuratus.</title>
        <authorList>
            <person name="Murali S."/>
            <person name="Liu Y."/>
            <person name="Vee V."/>
            <person name="English A."/>
            <person name="Wang M."/>
            <person name="Skinner E."/>
            <person name="Han Y."/>
            <person name="Muzny D.M."/>
            <person name="Worley K.C."/>
            <person name="Gibbs R.A."/>
        </authorList>
    </citation>
    <scope>NUCLEOTIDE SEQUENCE</scope>
</reference>
<dbReference type="Pfam" id="PF00001">
    <property type="entry name" value="7tm_1"/>
    <property type="match status" value="1"/>
</dbReference>
<evidence type="ECO:0000256" key="5">
    <source>
        <dbReference type="ARBA" id="ARBA00023040"/>
    </source>
</evidence>
<dbReference type="PROSITE" id="PS50262">
    <property type="entry name" value="G_PROTEIN_RECEP_F1_2"/>
    <property type="match status" value="1"/>
</dbReference>
<accession>A0A7M7N5K6</accession>
<evidence type="ECO:0000256" key="1">
    <source>
        <dbReference type="ARBA" id="ARBA00004651"/>
    </source>
</evidence>
<dbReference type="GO" id="GO:0005000">
    <property type="term" value="F:vasopressin receptor activity"/>
    <property type="evidence" value="ECO:0000318"/>
    <property type="project" value="GO_Central"/>
</dbReference>
<dbReference type="GeneID" id="579149"/>
<feature type="transmembrane region" description="Helical" evidence="10">
    <location>
        <begin position="215"/>
        <end position="239"/>
    </location>
</feature>
<dbReference type="InParanoid" id="A0A7M7N5K6"/>
<dbReference type="Gene3D" id="1.20.1070.10">
    <property type="entry name" value="Rhodopsin 7-helix transmembrane proteins"/>
    <property type="match status" value="1"/>
</dbReference>
<evidence type="ECO:0000256" key="6">
    <source>
        <dbReference type="ARBA" id="ARBA00023136"/>
    </source>
</evidence>
<dbReference type="PROSITE" id="PS00237">
    <property type="entry name" value="G_PROTEIN_RECEP_F1_1"/>
    <property type="match status" value="1"/>
</dbReference>
<dbReference type="PRINTS" id="PR00237">
    <property type="entry name" value="GPCRRHODOPSN"/>
</dbReference>
<reference evidence="13" key="2">
    <citation type="submission" date="2021-01" db="UniProtKB">
        <authorList>
            <consortium name="EnsemblMetazoa"/>
        </authorList>
    </citation>
    <scope>IDENTIFICATION</scope>
</reference>
<evidence type="ECO:0000256" key="7">
    <source>
        <dbReference type="ARBA" id="ARBA00023170"/>
    </source>
</evidence>
<dbReference type="RefSeq" id="XP_030830858.1">
    <property type="nucleotide sequence ID" value="XM_030974998.1"/>
</dbReference>
<dbReference type="SUPFAM" id="SSF81321">
    <property type="entry name" value="Family A G protein-coupled receptor-like"/>
    <property type="match status" value="1"/>
</dbReference>
<evidence type="ECO:0000256" key="4">
    <source>
        <dbReference type="ARBA" id="ARBA00022989"/>
    </source>
</evidence>
<feature type="transmembrane region" description="Helical" evidence="10">
    <location>
        <begin position="354"/>
        <end position="375"/>
    </location>
</feature>
<dbReference type="SMART" id="SM01381">
    <property type="entry name" value="7TM_GPCR_Srsx"/>
    <property type="match status" value="1"/>
</dbReference>
<evidence type="ECO:0000256" key="8">
    <source>
        <dbReference type="ARBA" id="ARBA00023180"/>
    </source>
</evidence>
<feature type="compositionally biased region" description="Polar residues" evidence="11">
    <location>
        <begin position="33"/>
        <end position="42"/>
    </location>
</feature>
<dbReference type="KEGG" id="spu:579149"/>
<evidence type="ECO:0000313" key="14">
    <source>
        <dbReference type="Proteomes" id="UP000007110"/>
    </source>
</evidence>
<dbReference type="FunCoup" id="A0A7M7N5K6">
    <property type="interactions" value="1078"/>
</dbReference>
<dbReference type="InterPro" id="IPR017452">
    <property type="entry name" value="GPCR_Rhodpsn_7TM"/>
</dbReference>
<comment type="similarity">
    <text evidence="10">Belongs to the G-protein coupled receptor 1 family. Vasopressin/oxytocin receptor subfamily.</text>
</comment>
<keyword evidence="5 10" id="KW-0297">G-protein coupled receptor</keyword>
<evidence type="ECO:0000256" key="3">
    <source>
        <dbReference type="ARBA" id="ARBA00022692"/>
    </source>
</evidence>
<evidence type="ECO:0000259" key="12">
    <source>
        <dbReference type="PROSITE" id="PS50262"/>
    </source>
</evidence>
<dbReference type="GO" id="GO:0005886">
    <property type="term" value="C:plasma membrane"/>
    <property type="evidence" value="ECO:0000318"/>
    <property type="project" value="GO_Central"/>
</dbReference>
<feature type="domain" description="G-protein coupled receptors family 1 profile" evidence="12">
    <location>
        <begin position="69"/>
        <end position="372"/>
    </location>
</feature>
<feature type="transmembrane region" description="Helical" evidence="10">
    <location>
        <begin position="171"/>
        <end position="195"/>
    </location>
</feature>
<keyword evidence="9 10" id="KW-0807">Transducer</keyword>
<keyword evidence="4 10" id="KW-1133">Transmembrane helix</keyword>
<keyword evidence="3 10" id="KW-0812">Transmembrane</keyword>
<feature type="transmembrane region" description="Helical" evidence="10">
    <location>
        <begin position="56"/>
        <end position="78"/>
    </location>
</feature>
<feature type="transmembrane region" description="Helical" evidence="10">
    <location>
        <begin position="320"/>
        <end position="342"/>
    </location>
</feature>
<feature type="transmembrane region" description="Helical" evidence="10">
    <location>
        <begin position="90"/>
        <end position="112"/>
    </location>
</feature>
<comment type="subcellular location">
    <subcellularLocation>
        <location evidence="1 10">Cell membrane</location>
        <topology evidence="1 10">Multi-pass membrane protein</topology>
    </subcellularLocation>
</comment>
<dbReference type="OMA" id="LICRTIW"/>
<dbReference type="GO" id="GO:0007186">
    <property type="term" value="P:G protein-coupled receptor signaling pathway"/>
    <property type="evidence" value="ECO:0000318"/>
    <property type="project" value="GO_Central"/>
</dbReference>
<keyword evidence="8 10" id="KW-0325">Glycoprotein</keyword>
<feature type="compositionally biased region" description="Polar residues" evidence="11">
    <location>
        <begin position="263"/>
        <end position="272"/>
    </location>
</feature>
<keyword evidence="7 10" id="KW-0675">Receptor</keyword>
<protein>
    <recommendedName>
        <fullName evidence="12">G-protein coupled receptors family 1 profile domain-containing protein</fullName>
    </recommendedName>
</protein>
<feature type="region of interest" description="Disordered" evidence="11">
    <location>
        <begin position="1"/>
        <end position="42"/>
    </location>
</feature>
<evidence type="ECO:0000256" key="11">
    <source>
        <dbReference type="SAM" id="MobiDB-lite"/>
    </source>
</evidence>
<evidence type="ECO:0000256" key="9">
    <source>
        <dbReference type="ARBA" id="ARBA00023224"/>
    </source>
</evidence>
<dbReference type="GO" id="GO:0032870">
    <property type="term" value="P:cellular response to hormone stimulus"/>
    <property type="evidence" value="ECO:0000318"/>
    <property type="project" value="GO_Central"/>
</dbReference>
<evidence type="ECO:0000313" key="13">
    <source>
        <dbReference type="EnsemblMetazoa" id="XP_030830858"/>
    </source>
</evidence>
<feature type="region of interest" description="Disordered" evidence="11">
    <location>
        <begin position="251"/>
        <end position="299"/>
    </location>
</feature>
<feature type="compositionally biased region" description="Acidic residues" evidence="11">
    <location>
        <begin position="273"/>
        <end position="282"/>
    </location>
</feature>
<keyword evidence="2" id="KW-1003">Cell membrane</keyword>
<name>A0A7M7N5K6_STRPU</name>
<dbReference type="OrthoDB" id="6435638at2759"/>
<dbReference type="PANTHER" id="PTHR24241:SF161">
    <property type="entry name" value="G-PROTEIN COUPLED RECEPTORS FAMILY 1 PROFILE DOMAIN-CONTAINING PROTEIN"/>
    <property type="match status" value="1"/>
</dbReference>
<dbReference type="Proteomes" id="UP000007110">
    <property type="component" value="Unassembled WGS sequence"/>
</dbReference>
<dbReference type="InterPro" id="IPR001817">
    <property type="entry name" value="Vasoprsn_rcpt"/>
</dbReference>
<organism evidence="13 14">
    <name type="scientific">Strongylocentrotus purpuratus</name>
    <name type="common">Purple sea urchin</name>
    <dbReference type="NCBI Taxonomy" id="7668"/>
    <lineage>
        <taxon>Eukaryota</taxon>
        <taxon>Metazoa</taxon>
        <taxon>Echinodermata</taxon>
        <taxon>Eleutherozoa</taxon>
        <taxon>Echinozoa</taxon>
        <taxon>Echinoidea</taxon>
        <taxon>Euechinoidea</taxon>
        <taxon>Echinacea</taxon>
        <taxon>Camarodonta</taxon>
        <taxon>Echinidea</taxon>
        <taxon>Strongylocentrotidae</taxon>
        <taxon>Strongylocentrotus</taxon>
    </lineage>
</organism>
<feature type="compositionally biased region" description="Basic and acidic residues" evidence="11">
    <location>
        <begin position="283"/>
        <end position="299"/>
    </location>
</feature>
<evidence type="ECO:0000256" key="2">
    <source>
        <dbReference type="ARBA" id="ARBA00022475"/>
    </source>
</evidence>
<dbReference type="InterPro" id="IPR000276">
    <property type="entry name" value="GPCR_Rhodpsn"/>
</dbReference>
<dbReference type="CDD" id="cd15196">
    <property type="entry name" value="7tmA_Vasopressin_Oxytocin"/>
    <property type="match status" value="1"/>
</dbReference>
<evidence type="ECO:0000256" key="10">
    <source>
        <dbReference type="RuleBase" id="RU046427"/>
    </source>
</evidence>
<proteinExistence type="inferred from homology"/>
<feature type="transmembrane region" description="Helical" evidence="10">
    <location>
        <begin position="138"/>
        <end position="159"/>
    </location>
</feature>